<dbReference type="GO" id="GO:0001227">
    <property type="term" value="F:DNA-binding transcription repressor activity, RNA polymerase II-specific"/>
    <property type="evidence" value="ECO:0007669"/>
    <property type="project" value="InterPro"/>
</dbReference>
<feature type="domain" description="C2H2-type" evidence="16">
    <location>
        <begin position="476"/>
        <end position="503"/>
    </location>
</feature>
<keyword evidence="5 14" id="KW-0863">Zinc-finger</keyword>
<feature type="domain" description="C2H2-type" evidence="16">
    <location>
        <begin position="504"/>
        <end position="531"/>
    </location>
</feature>
<dbReference type="PROSITE" id="PS50280">
    <property type="entry name" value="SET"/>
    <property type="match status" value="1"/>
</dbReference>
<feature type="domain" description="C2H2-type" evidence="16">
    <location>
        <begin position="532"/>
        <end position="559"/>
    </location>
</feature>
<keyword evidence="6" id="KW-0862">Zinc</keyword>
<evidence type="ECO:0000256" key="9">
    <source>
        <dbReference type="ARBA" id="ARBA00023125"/>
    </source>
</evidence>
<dbReference type="EC" id="2.1.1.-" evidence="13"/>
<dbReference type="InterPro" id="IPR013087">
    <property type="entry name" value="Znf_C2H2_type"/>
</dbReference>
<dbReference type="InterPro" id="IPR001214">
    <property type="entry name" value="SET_dom"/>
</dbReference>
<keyword evidence="2" id="KW-0399">Innate immunity</keyword>
<feature type="domain" description="SET" evidence="17">
    <location>
        <begin position="54"/>
        <end position="172"/>
    </location>
</feature>
<dbReference type="FunFam" id="3.30.160.60:FF:000132">
    <property type="entry name" value="PR domain zinc finger protein 1"/>
    <property type="match status" value="1"/>
</dbReference>
<reference evidence="18" key="1">
    <citation type="submission" date="2025-08" db="UniProtKB">
        <authorList>
            <consortium name="Ensembl"/>
        </authorList>
    </citation>
    <scope>IDENTIFICATION</scope>
</reference>
<dbReference type="PROSITE" id="PS00028">
    <property type="entry name" value="ZINC_FINGER_C2H2_1"/>
    <property type="match status" value="4"/>
</dbReference>
<evidence type="ECO:0000256" key="12">
    <source>
        <dbReference type="ARBA" id="ARBA00023242"/>
    </source>
</evidence>
<dbReference type="GO" id="GO:0002250">
    <property type="term" value="P:adaptive immune response"/>
    <property type="evidence" value="ECO:0007669"/>
    <property type="project" value="UniProtKB-KW"/>
</dbReference>
<dbReference type="InterPro" id="IPR050331">
    <property type="entry name" value="Zinc_finger"/>
</dbReference>
<comment type="similarity">
    <text evidence="1">Belongs to the krueppel C2H2-type zinc-finger protein family.</text>
</comment>
<dbReference type="PANTHER" id="PTHR16515">
    <property type="entry name" value="PR DOMAIN ZINC FINGER PROTEIN"/>
    <property type="match status" value="1"/>
</dbReference>
<dbReference type="Proteomes" id="UP000694545">
    <property type="component" value="Unplaced"/>
</dbReference>
<dbReference type="PANTHER" id="PTHR16515:SF68">
    <property type="entry name" value="PR DOMAIN ZINC FINGER PROTEIN 1"/>
    <property type="match status" value="1"/>
</dbReference>
<evidence type="ECO:0000313" key="19">
    <source>
        <dbReference type="Proteomes" id="UP000694545"/>
    </source>
</evidence>
<keyword evidence="11" id="KW-0804">Transcription</keyword>
<dbReference type="GO" id="GO:0045087">
    <property type="term" value="P:innate immune response"/>
    <property type="evidence" value="ECO:0007669"/>
    <property type="project" value="UniProtKB-KW"/>
</dbReference>
<dbReference type="GO" id="GO:0005737">
    <property type="term" value="C:cytoplasm"/>
    <property type="evidence" value="ECO:0007669"/>
    <property type="project" value="UniProtKB-SubCell"/>
</dbReference>
<keyword evidence="7" id="KW-0391">Immunity</keyword>
<evidence type="ECO:0000256" key="2">
    <source>
        <dbReference type="ARBA" id="ARBA00022588"/>
    </source>
</evidence>
<feature type="region of interest" description="Disordered" evidence="15">
    <location>
        <begin position="191"/>
        <end position="261"/>
    </location>
</feature>
<dbReference type="AlphaFoldDB" id="A0A8D2J417"/>
<feature type="compositionally biased region" description="Polar residues" evidence="15">
    <location>
        <begin position="198"/>
        <end position="217"/>
    </location>
</feature>
<keyword evidence="9" id="KW-0238">DNA-binding</keyword>
<dbReference type="GO" id="GO:0051239">
    <property type="term" value="P:regulation of multicellular organismal process"/>
    <property type="evidence" value="ECO:0007669"/>
    <property type="project" value="UniProtKB-ARBA"/>
</dbReference>
<dbReference type="Pfam" id="PF21549">
    <property type="entry name" value="PRDM2_PR"/>
    <property type="match status" value="1"/>
</dbReference>
<dbReference type="PIRSF" id="PIRSF013212">
    <property type="entry name" value="PRDM1"/>
    <property type="match status" value="1"/>
</dbReference>
<dbReference type="FunFam" id="3.30.160.60:FF:000262">
    <property type="entry name" value="PR domain zinc finger protein 1"/>
    <property type="match status" value="1"/>
</dbReference>
<keyword evidence="4" id="KW-0677">Repeat</keyword>
<comment type="function">
    <text evidence="13">Transcription factor that mediates a transcriptional program in various innate and adaptive immune tissue-resident lymphocyte T cell types such as tissue-resident memory T (Trm), natural killer (trNK) and natural killer T (NKT) cells and negatively regulates gene expression of proteins that promote the egress of tissue-resident T-cell populations from non-lymphoid organs. Plays a role in the development, retention and long-term establishment of adaptive and innate tissue-resident lymphocyte T cell types in non-lymphoid organs, such as the skin and gut, but also in other nonbarrier tissues like liver and kidney, and therefore may provide immediate immunological protection against reactivating infections or viral reinfection. Binds specifically to the PRDI element in the promoter of the beta-interferon gene. Drives the maturation of B-lymphocytes into Ig secreting cells. Associates with the transcriptional repressor ZNF683 to chromatin at gene promoter regions.</text>
</comment>
<dbReference type="SUPFAM" id="SSF82199">
    <property type="entry name" value="SET domain"/>
    <property type="match status" value="1"/>
</dbReference>
<evidence type="ECO:0000256" key="7">
    <source>
        <dbReference type="ARBA" id="ARBA00022859"/>
    </source>
</evidence>
<feature type="domain" description="C2H2-type" evidence="16">
    <location>
        <begin position="448"/>
        <end position="475"/>
    </location>
</feature>
<comment type="subcellular location">
    <subcellularLocation>
        <location evidence="13">Nucleus</location>
    </subcellularLocation>
    <subcellularLocation>
        <location evidence="13">Cytoplasm</location>
    </subcellularLocation>
</comment>
<reference evidence="18" key="2">
    <citation type="submission" date="2025-09" db="UniProtKB">
        <authorList>
            <consortium name="Ensembl"/>
        </authorList>
    </citation>
    <scope>IDENTIFICATION</scope>
</reference>
<dbReference type="Gene3D" id="2.170.270.10">
    <property type="entry name" value="SET domain"/>
    <property type="match status" value="1"/>
</dbReference>
<organism evidence="18 19">
    <name type="scientific">Varanus komodoensis</name>
    <name type="common">Komodo dragon</name>
    <dbReference type="NCBI Taxonomy" id="61221"/>
    <lineage>
        <taxon>Eukaryota</taxon>
        <taxon>Metazoa</taxon>
        <taxon>Chordata</taxon>
        <taxon>Craniata</taxon>
        <taxon>Vertebrata</taxon>
        <taxon>Euteleostomi</taxon>
        <taxon>Lepidosauria</taxon>
        <taxon>Squamata</taxon>
        <taxon>Bifurcata</taxon>
        <taxon>Unidentata</taxon>
        <taxon>Episquamata</taxon>
        <taxon>Toxicofera</taxon>
        <taxon>Anguimorpha</taxon>
        <taxon>Paleoanguimorpha</taxon>
        <taxon>Varanoidea</taxon>
        <taxon>Varanidae</taxon>
        <taxon>Varanus</taxon>
    </lineage>
</organism>
<comment type="similarity">
    <text evidence="13">Belongs to the class V-like SAM-binding methyltransferase superfamily.</text>
</comment>
<dbReference type="GO" id="GO:0008270">
    <property type="term" value="F:zinc ion binding"/>
    <property type="evidence" value="ECO:0007669"/>
    <property type="project" value="UniProtKB-KW"/>
</dbReference>
<comment type="subunit">
    <text evidence="13">Interacts with PRMT5. Interacts with FBXO10. Interacts with FBXO11.</text>
</comment>
<dbReference type="FunFam" id="3.30.160.60:FF:001272">
    <property type="entry name" value="Zinc finger protein 683"/>
    <property type="match status" value="1"/>
</dbReference>
<dbReference type="GO" id="GO:0000978">
    <property type="term" value="F:RNA polymerase II cis-regulatory region sequence-specific DNA binding"/>
    <property type="evidence" value="ECO:0007669"/>
    <property type="project" value="TreeGrafter"/>
</dbReference>
<dbReference type="GO" id="GO:0002682">
    <property type="term" value="P:regulation of immune system process"/>
    <property type="evidence" value="ECO:0007669"/>
    <property type="project" value="UniProtKB-ARBA"/>
</dbReference>
<dbReference type="GO" id="GO:0005634">
    <property type="term" value="C:nucleus"/>
    <property type="evidence" value="ECO:0007669"/>
    <property type="project" value="UniProtKB-SubCell"/>
</dbReference>
<evidence type="ECO:0000313" key="18">
    <source>
        <dbReference type="Ensembl" id="ENSVKKP00000008133.1"/>
    </source>
</evidence>
<dbReference type="Ensembl" id="ENSVKKT00000008346.1">
    <property type="protein sequence ID" value="ENSVKKP00000008133.1"/>
    <property type="gene ID" value="ENSVKKG00000005783.1"/>
</dbReference>
<keyword evidence="8" id="KW-0805">Transcription regulation</keyword>
<evidence type="ECO:0000259" key="16">
    <source>
        <dbReference type="PROSITE" id="PS50157"/>
    </source>
</evidence>
<sequence>GNQSHAEGTTREKMKELRISWREEALEEQCTYIVKDQLFEPHSNLPQAQTSLPRNLAFHDTLAPSLQVVAVISKEYIPQGTRFGPLVGEFYLGENMPKKMVWKHVWKVFSPEGKLHHILDVNDPYCSNWMCYVNAAPNHLAQNLMAYQHNLEIYFYSITPIPAGAELLVSYTHGVSRHFQCLLPEELTAHTGELEQSMPPTTTSEEQNMDSRSQSSCRVKDQTVKLNSSQNATGLEDVSEEPSSPRQKDMNPEEPRAPSYYPYNPANSLQNELHLSNLYSSFLGFQPFGNLPQAYHYACNTTTAHYPKLLMAPRTFLLPSGLPLVSPREVAPLHLSSQYVLQKQAPPYPGLYQSVFYPTLAQERQDTMQSLTPFSSHHTASSSLLDSSGGQSTLLGSSIVQQLKPTSQCLSQPEMVDLSTPKTCLPEFQESSSIAPYPLKRTNGKIKYECNVCAKTFGQLSNLKVHLRVHSGEKPFQCQMCKKRFTQLAHLQKHHLVHTGEKPHECLVCHKRFSSISNLKTHLRLHSGVKPYACCLCHCRFRQHIHLKLHQRLHERQHLPLYHCPSCHKTYIHLVSLEVHRQRYCPLTPSTNCSLNQLCHINNIIDRFDSSLDADHLEEGQPDPVRAALLMETMILREIAAAGPGNGLLCYGTLVLESSSLKAVPNTILAFFLVPYENLFTCPGF</sequence>
<evidence type="ECO:0000256" key="5">
    <source>
        <dbReference type="ARBA" id="ARBA00022771"/>
    </source>
</evidence>
<evidence type="ECO:0000256" key="8">
    <source>
        <dbReference type="ARBA" id="ARBA00023015"/>
    </source>
</evidence>
<feature type="compositionally biased region" description="Polar residues" evidence="15">
    <location>
        <begin position="224"/>
        <end position="233"/>
    </location>
</feature>
<keyword evidence="12" id="KW-0539">Nucleus</keyword>
<proteinExistence type="inferred from homology"/>
<evidence type="ECO:0000256" key="14">
    <source>
        <dbReference type="PROSITE-ProRule" id="PRU00042"/>
    </source>
</evidence>
<dbReference type="Pfam" id="PF00096">
    <property type="entry name" value="zf-C2H2"/>
    <property type="match status" value="2"/>
</dbReference>
<dbReference type="Gene3D" id="3.30.160.60">
    <property type="entry name" value="Classic Zinc Finger"/>
    <property type="match status" value="4"/>
</dbReference>
<evidence type="ECO:0000259" key="17">
    <source>
        <dbReference type="PROSITE" id="PS50280"/>
    </source>
</evidence>
<name>A0A8D2J417_VARKO</name>
<evidence type="ECO:0000256" key="11">
    <source>
        <dbReference type="ARBA" id="ARBA00023163"/>
    </source>
</evidence>
<dbReference type="InterPro" id="IPR046341">
    <property type="entry name" value="SET_dom_sf"/>
</dbReference>
<dbReference type="SUPFAM" id="SSF57667">
    <property type="entry name" value="beta-beta-alpha zinc fingers"/>
    <property type="match status" value="3"/>
</dbReference>
<evidence type="ECO:0000256" key="15">
    <source>
        <dbReference type="SAM" id="MobiDB-lite"/>
    </source>
</evidence>
<dbReference type="Pfam" id="PF13912">
    <property type="entry name" value="zf-C2H2_6"/>
    <property type="match status" value="1"/>
</dbReference>
<protein>
    <recommendedName>
        <fullName evidence="13">PR domain zinc finger protein 1</fullName>
        <ecNumber evidence="13">2.1.1.-</ecNumber>
    </recommendedName>
</protein>
<evidence type="ECO:0000256" key="4">
    <source>
        <dbReference type="ARBA" id="ARBA00022737"/>
    </source>
</evidence>
<dbReference type="SMART" id="SM00355">
    <property type="entry name" value="ZnF_C2H2"/>
    <property type="match status" value="5"/>
</dbReference>
<evidence type="ECO:0000256" key="6">
    <source>
        <dbReference type="ARBA" id="ARBA00022833"/>
    </source>
</evidence>
<dbReference type="PROSITE" id="PS50157">
    <property type="entry name" value="ZINC_FINGER_C2H2_2"/>
    <property type="match status" value="4"/>
</dbReference>
<evidence type="ECO:0000256" key="13">
    <source>
        <dbReference type="PIRNR" id="PIRNR013212"/>
    </source>
</evidence>
<feature type="compositionally biased region" description="Basic and acidic residues" evidence="15">
    <location>
        <begin position="246"/>
        <end position="256"/>
    </location>
</feature>
<dbReference type="InterPro" id="IPR016608">
    <property type="entry name" value="PRDM1"/>
</dbReference>
<keyword evidence="10" id="KW-1064">Adaptive immunity</keyword>
<evidence type="ECO:0000256" key="10">
    <source>
        <dbReference type="ARBA" id="ARBA00023130"/>
    </source>
</evidence>
<dbReference type="InterPro" id="IPR036236">
    <property type="entry name" value="Znf_C2H2_sf"/>
</dbReference>
<keyword evidence="19" id="KW-1185">Reference proteome</keyword>
<accession>A0A8D2J417</accession>
<evidence type="ECO:0000256" key="1">
    <source>
        <dbReference type="ARBA" id="ARBA00006991"/>
    </source>
</evidence>
<dbReference type="GO" id="GO:0045165">
    <property type="term" value="P:cell fate commitment"/>
    <property type="evidence" value="ECO:0007669"/>
    <property type="project" value="UniProtKB-UniRule"/>
</dbReference>
<evidence type="ECO:0000256" key="3">
    <source>
        <dbReference type="ARBA" id="ARBA00022723"/>
    </source>
</evidence>
<keyword evidence="3" id="KW-0479">Metal-binding</keyword>